<reference evidence="1 2" key="1">
    <citation type="submission" date="2021-06" db="EMBL/GenBank/DDBJ databases">
        <title>Actinoplanes lichenicola sp. nov., and Actinoplanes ovalisporus sp. nov., isolated from lichen in Thailand.</title>
        <authorList>
            <person name="Saeng-In P."/>
            <person name="Kanchanasin P."/>
            <person name="Yuki M."/>
            <person name="Kudo T."/>
            <person name="Ohkuma M."/>
            <person name="Phongsopitanun W."/>
            <person name="Tanasupawat S."/>
        </authorList>
    </citation>
    <scope>NUCLEOTIDE SEQUENCE [LARGE SCALE GENOMIC DNA]</scope>
    <source>
        <strain evidence="1 2">NBRC 110975</strain>
    </source>
</reference>
<accession>A0ABS5YGJ5</accession>
<dbReference type="Proteomes" id="UP001519654">
    <property type="component" value="Unassembled WGS sequence"/>
</dbReference>
<proteinExistence type="predicted"/>
<evidence type="ECO:0008006" key="3">
    <source>
        <dbReference type="Google" id="ProtNLM"/>
    </source>
</evidence>
<sequence>MTESVTSDVDRPPSKPARDFDGLYKALLETNRHEALQVLCGARVDSRTEILDGPTELPRQRSRLCDKVFVVPRTDGMPTDVYHIEIQVKRTEDFQERMMYYWASMALRFRQPDHRIHQIAIWPLGGGYSGRFRRDRAELDYRSVNVPDDLEPGRLLASQLAPLALWSQKPPPDLVERVVDRIAATSVNKEKLVQIELCMLAEEPLATQVIDELRRRGMSNVLEKTETGREIARRNRDQGREQGLVEGMRTLLRATYGELADLDELAQRLTDSNFAGNFARIVAGTTLAELRS</sequence>
<organism evidence="1 2">
    <name type="scientific">Paractinoplanes bogorensis</name>
    <dbReference type="NCBI Taxonomy" id="1610840"/>
    <lineage>
        <taxon>Bacteria</taxon>
        <taxon>Bacillati</taxon>
        <taxon>Actinomycetota</taxon>
        <taxon>Actinomycetes</taxon>
        <taxon>Micromonosporales</taxon>
        <taxon>Micromonosporaceae</taxon>
        <taxon>Paractinoplanes</taxon>
    </lineage>
</organism>
<keyword evidence="2" id="KW-1185">Reference proteome</keyword>
<protein>
    <recommendedName>
        <fullName evidence="3">Rpn family recombination-promoting nuclease/putative transposase</fullName>
    </recommendedName>
</protein>
<dbReference type="EMBL" id="JAHKKG010000001">
    <property type="protein sequence ID" value="MBU2662577.1"/>
    <property type="molecule type" value="Genomic_DNA"/>
</dbReference>
<evidence type="ECO:0000313" key="2">
    <source>
        <dbReference type="Proteomes" id="UP001519654"/>
    </source>
</evidence>
<evidence type="ECO:0000313" key="1">
    <source>
        <dbReference type="EMBL" id="MBU2662577.1"/>
    </source>
</evidence>
<comment type="caution">
    <text evidence="1">The sequence shown here is derived from an EMBL/GenBank/DDBJ whole genome shotgun (WGS) entry which is preliminary data.</text>
</comment>
<dbReference type="RefSeq" id="WP_215784511.1">
    <property type="nucleotide sequence ID" value="NZ_JAHKKG010000001.1"/>
</dbReference>
<name>A0ABS5YGJ5_9ACTN</name>
<gene>
    <name evidence="1" type="ORF">KOI35_03575</name>
</gene>